<feature type="non-terminal residue" evidence="1">
    <location>
        <position position="199"/>
    </location>
</feature>
<comment type="caution">
    <text evidence="1">The sequence shown here is derived from an EMBL/GenBank/DDBJ whole genome shotgun (WGS) entry which is preliminary data.</text>
</comment>
<evidence type="ECO:0000313" key="2">
    <source>
        <dbReference type="Proteomes" id="UP001146505"/>
    </source>
</evidence>
<proteinExistence type="predicted"/>
<keyword evidence="2" id="KW-1185">Reference proteome</keyword>
<accession>A0A9X3RQY7</accession>
<dbReference type="AlphaFoldDB" id="A0A9X3RQY7"/>
<protein>
    <submittedName>
        <fullName evidence="1">Uncharacterized protein</fullName>
    </submittedName>
</protein>
<name>A0A9X3RQY7_9CORY</name>
<evidence type="ECO:0000313" key="1">
    <source>
        <dbReference type="EMBL" id="MCZ9305825.1"/>
    </source>
</evidence>
<dbReference type="Proteomes" id="UP001146505">
    <property type="component" value="Unassembled WGS sequence"/>
</dbReference>
<dbReference type="EMBL" id="JAKMUV010000019">
    <property type="protein sequence ID" value="MCZ9305825.1"/>
    <property type="molecule type" value="Genomic_DNA"/>
</dbReference>
<sequence length="199" mass="22129">MALKLVFDAPKGSRPKAGQLYLMKTTLGYIPVGVTSTEAFFGAAVMIHPYRAIVSDPKDTTWYPLVEKNELLIPPLQIVKRDFKKGGDFHPVKDKNAPKPVPFDKYFEYGGALTWNPSELAFAPTSESIPASRLASFIPEQDRRIEYTLHNTNPPQGGIVDEAPEGTYFMPAGLLMDLHIEFALEDALAYYGLIDTPRP</sequence>
<organism evidence="1 2">
    <name type="scientific">Corynebacterium macclintockiae</name>
    <dbReference type="NCBI Taxonomy" id="2913501"/>
    <lineage>
        <taxon>Bacteria</taxon>
        <taxon>Bacillati</taxon>
        <taxon>Actinomycetota</taxon>
        <taxon>Actinomycetes</taxon>
        <taxon>Mycobacteriales</taxon>
        <taxon>Corynebacteriaceae</taxon>
        <taxon>Corynebacterium</taxon>
    </lineage>
</organism>
<reference evidence="1" key="1">
    <citation type="submission" date="2022-02" db="EMBL/GenBank/DDBJ databases">
        <title>Corynebacterium sp. from urogenital microbiome.</title>
        <authorList>
            <person name="Cappelli E.A."/>
            <person name="Ribeiro T.G."/>
            <person name="Peixe L."/>
        </authorList>
    </citation>
    <scope>NUCLEOTIDE SEQUENCE</scope>
    <source>
        <strain evidence="1">C9Ua_112</strain>
    </source>
</reference>
<gene>
    <name evidence="1" type="ORF">L8U58_09895</name>
</gene>